<organism evidence="3 5">
    <name type="scientific">Synchytrium endobioticum</name>
    <dbReference type="NCBI Taxonomy" id="286115"/>
    <lineage>
        <taxon>Eukaryota</taxon>
        <taxon>Fungi</taxon>
        <taxon>Fungi incertae sedis</taxon>
        <taxon>Chytridiomycota</taxon>
        <taxon>Chytridiomycota incertae sedis</taxon>
        <taxon>Chytridiomycetes</taxon>
        <taxon>Synchytriales</taxon>
        <taxon>Synchytriaceae</taxon>
        <taxon>Synchytrium</taxon>
    </lineage>
</organism>
<dbReference type="VEuPathDB" id="FungiDB:SeMB42_g06870"/>
<evidence type="ECO:0000313" key="6">
    <source>
        <dbReference type="Proteomes" id="UP000320475"/>
    </source>
</evidence>
<evidence type="ECO:0000256" key="2">
    <source>
        <dbReference type="SAM" id="MobiDB-lite"/>
    </source>
</evidence>
<dbReference type="EMBL" id="QEAM01000089">
    <property type="protein sequence ID" value="TPX46950.1"/>
    <property type="molecule type" value="Genomic_DNA"/>
</dbReference>
<reference evidence="5 6" key="1">
    <citation type="journal article" date="2019" name="Sci. Rep.">
        <title>Comparative genomics of chytrid fungi reveal insights into the obligate biotrophic and pathogenic lifestyle of Synchytrium endobioticum.</title>
        <authorList>
            <person name="van de Vossenberg B.T.L.H."/>
            <person name="Warris S."/>
            <person name="Nguyen H.D.T."/>
            <person name="van Gent-Pelzer M.P.E."/>
            <person name="Joly D.L."/>
            <person name="van de Geest H.C."/>
            <person name="Bonants P.J.M."/>
            <person name="Smith D.S."/>
            <person name="Levesque C.A."/>
            <person name="van der Lee T.A.J."/>
        </authorList>
    </citation>
    <scope>NUCLEOTIDE SEQUENCE [LARGE SCALE GENOMIC DNA]</scope>
    <source>
        <strain evidence="4 6">LEV6574</strain>
        <strain evidence="3 5">MB42</strain>
    </source>
</reference>
<sequence>MGSPMDFMNDPFRHNGRLYYRLEDFHGHVQEVTNEIAKLKEEMVKNDYQLEDAVAKISKIVAVTPRPLAFVRQGNNLPLEATLLFKLLLPQSVNSPEASPALALVAAYHLLLLWRCMQQLSLLVWFRGRYVIELLPENPSFTSELVNGAVTEIPDMAEYALSVFDAYEKFAQWQTPQLYEERQECFRLIVQGRNHLASTWQSIIDEDADKYIQAVDSALAITQNFDISAGAELSSFIHRVDGIPPEINHLINAEPVPENLPPDYLKLAAKLHYLVVDRLYRAVKSEATDDGEEMNSKLWSYLHARSDLFAAYNYAASSASVGVLSDMRDSPLWQVGSPSTLAPRDQVSPNTDAQRDIFDPTTSIYSGPYSIDSIESGLGTRTRAVSKGSSSSGGRQKERNRYAGGRSDIGDWGGPRGLE</sequence>
<evidence type="ECO:0000313" key="5">
    <source>
        <dbReference type="Proteomes" id="UP000317494"/>
    </source>
</evidence>
<proteinExistence type="predicted"/>
<comment type="caution">
    <text evidence="3">The sequence shown here is derived from an EMBL/GenBank/DDBJ whole genome shotgun (WGS) entry which is preliminary data.</text>
</comment>
<dbReference type="AlphaFoldDB" id="A0A507CF69"/>
<dbReference type="EMBL" id="QEAN01000418">
    <property type="protein sequence ID" value="TPX37809.1"/>
    <property type="molecule type" value="Genomic_DNA"/>
</dbReference>
<accession>A0A507CF69</accession>
<dbReference type="Proteomes" id="UP000317494">
    <property type="component" value="Unassembled WGS sequence"/>
</dbReference>
<gene>
    <name evidence="4" type="ORF">SeLEV6574_g02923</name>
    <name evidence="3" type="ORF">SeMB42_g06870</name>
</gene>
<feature type="coiled-coil region" evidence="1">
    <location>
        <begin position="22"/>
        <end position="49"/>
    </location>
</feature>
<dbReference type="Proteomes" id="UP000320475">
    <property type="component" value="Unassembled WGS sequence"/>
</dbReference>
<evidence type="ECO:0000256" key="1">
    <source>
        <dbReference type="SAM" id="Coils"/>
    </source>
</evidence>
<feature type="region of interest" description="Disordered" evidence="2">
    <location>
        <begin position="335"/>
        <end position="359"/>
    </location>
</feature>
<protein>
    <submittedName>
        <fullName evidence="3">Uncharacterized protein</fullName>
    </submittedName>
</protein>
<evidence type="ECO:0000313" key="4">
    <source>
        <dbReference type="EMBL" id="TPX46950.1"/>
    </source>
</evidence>
<keyword evidence="1" id="KW-0175">Coiled coil</keyword>
<name>A0A507CF69_9FUNG</name>
<keyword evidence="5" id="KW-1185">Reference proteome</keyword>
<feature type="region of interest" description="Disordered" evidence="2">
    <location>
        <begin position="376"/>
        <end position="419"/>
    </location>
</feature>
<evidence type="ECO:0000313" key="3">
    <source>
        <dbReference type="EMBL" id="TPX37809.1"/>
    </source>
</evidence>